<feature type="transmembrane region" description="Helical" evidence="1">
    <location>
        <begin position="6"/>
        <end position="24"/>
    </location>
</feature>
<organism evidence="2 3">
    <name type="scientific">Enterobacter phage vB_EhoM-IME523</name>
    <dbReference type="NCBI Taxonomy" id="2596709"/>
    <lineage>
        <taxon>Viruses</taxon>
        <taxon>Duplodnaviria</taxon>
        <taxon>Heunggongvirae</taxon>
        <taxon>Uroviricota</taxon>
        <taxon>Caudoviricetes</taxon>
        <taxon>Pantevenvirales</taxon>
        <taxon>Straboviridae</taxon>
        <taxon>Tevenvirinae</taxon>
        <taxon>Kanagawavirus</taxon>
        <taxon>Kanagawavirus eclm</taxon>
    </lineage>
</organism>
<keyword evidence="3" id="KW-1185">Reference proteome</keyword>
<dbReference type="EMBL" id="MN087708">
    <property type="protein sequence ID" value="QEA10519.1"/>
    <property type="molecule type" value="Genomic_DNA"/>
</dbReference>
<reference evidence="2 3" key="1">
    <citation type="submission" date="2019-06" db="EMBL/GenBank/DDBJ databases">
        <authorList>
            <person name="Lin W."/>
            <person name="Gao M."/>
            <person name="Li D."/>
        </authorList>
    </citation>
    <scope>NUCLEOTIDE SEQUENCE [LARGE SCALE GENOMIC DNA]</scope>
</reference>
<evidence type="ECO:0000256" key="1">
    <source>
        <dbReference type="SAM" id="Phobius"/>
    </source>
</evidence>
<sequence>MGPLIFIISLGLLSLGGLFALLFFERQNNKKWAKACVERAVNPK</sequence>
<dbReference type="KEGG" id="vg:77925873"/>
<dbReference type="RefSeq" id="YP_010650291.1">
    <property type="nucleotide sequence ID" value="NC_070777.1"/>
</dbReference>
<keyword evidence="1" id="KW-0472">Membrane</keyword>
<name>A0A7G3KE59_9CAUD</name>
<dbReference type="GeneID" id="77925873"/>
<accession>A0A7G3KE59</accession>
<evidence type="ECO:0000313" key="2">
    <source>
        <dbReference type="EMBL" id="QEA10519.1"/>
    </source>
</evidence>
<keyword evidence="1" id="KW-1133">Transmembrane helix</keyword>
<keyword evidence="1" id="KW-0812">Transmembrane</keyword>
<proteinExistence type="predicted"/>
<protein>
    <submittedName>
        <fullName evidence="2">Uncharacterized protein</fullName>
    </submittedName>
</protein>
<evidence type="ECO:0000313" key="3">
    <source>
        <dbReference type="Proteomes" id="UP000516307"/>
    </source>
</evidence>
<dbReference type="Proteomes" id="UP000516307">
    <property type="component" value="Segment"/>
</dbReference>